<evidence type="ECO:0000313" key="4">
    <source>
        <dbReference type="Proteomes" id="UP000615446"/>
    </source>
</evidence>
<protein>
    <submittedName>
        <fullName evidence="3">Uncharacterized protein</fullName>
    </submittedName>
</protein>
<feature type="region of interest" description="Disordered" evidence="1">
    <location>
        <begin position="186"/>
        <end position="228"/>
    </location>
</feature>
<dbReference type="OrthoDB" id="2416917at2759"/>
<dbReference type="EMBL" id="BLAL01000271">
    <property type="protein sequence ID" value="GES98497.1"/>
    <property type="molecule type" value="Genomic_DNA"/>
</dbReference>
<keyword evidence="2" id="KW-1133">Transmembrane helix</keyword>
<dbReference type="AlphaFoldDB" id="A0A8H3R0N7"/>
<sequence length="326" mass="36898">MIYIQIQAYVGFVFGAVVMISIHNMIVSFLLYKARQTNMSNILKIIFNFGNILRFGSAWGLYMTPEIATLLQCASLQYLAFVGNVLTRSWLWGRTIRFSTPRNAAQISSNMVNKSKRTLFTAVMYWNFLRLFVAFVFHFAPIFNYITKGEDEVVSNTIQTVINIILSYVITVDAEIVKVIEGREKKNGSSAGTADKSFKSTQSTRAPPYSPKSTNVPPKYSSHFNETHSQIDEEKVAVVSMKRLSFFEWANVVVGGRLRRNNNEYNEHEQYDDDNTEEIVIDGPSEVSKGDIEKGSAENRRDSNLSTSTSMTETSTLDENPDIVIH</sequence>
<feature type="region of interest" description="Disordered" evidence="1">
    <location>
        <begin position="283"/>
        <end position="326"/>
    </location>
</feature>
<feature type="transmembrane region" description="Helical" evidence="2">
    <location>
        <begin position="6"/>
        <end position="30"/>
    </location>
</feature>
<feature type="compositionally biased region" description="Low complexity" evidence="1">
    <location>
        <begin position="304"/>
        <end position="315"/>
    </location>
</feature>
<name>A0A8H3R0N7_9GLOM</name>
<keyword evidence="2" id="KW-0472">Membrane</keyword>
<reference evidence="3" key="1">
    <citation type="submission" date="2019-10" db="EMBL/GenBank/DDBJ databases">
        <title>Conservation and host-specific expression of non-tandemly repeated heterogenous ribosome RNA gene in arbuscular mycorrhizal fungi.</title>
        <authorList>
            <person name="Maeda T."/>
            <person name="Kobayashi Y."/>
            <person name="Nakagawa T."/>
            <person name="Ezawa T."/>
            <person name="Yamaguchi K."/>
            <person name="Bino T."/>
            <person name="Nishimoto Y."/>
            <person name="Shigenobu S."/>
            <person name="Kawaguchi M."/>
        </authorList>
    </citation>
    <scope>NUCLEOTIDE SEQUENCE</scope>
    <source>
        <strain evidence="3">HR1</strain>
    </source>
</reference>
<feature type="compositionally biased region" description="Polar residues" evidence="1">
    <location>
        <begin position="199"/>
        <end position="224"/>
    </location>
</feature>
<evidence type="ECO:0000256" key="1">
    <source>
        <dbReference type="SAM" id="MobiDB-lite"/>
    </source>
</evidence>
<comment type="caution">
    <text evidence="3">The sequence shown here is derived from an EMBL/GenBank/DDBJ whole genome shotgun (WGS) entry which is preliminary data.</text>
</comment>
<accession>A0A8H3R0N7</accession>
<feature type="compositionally biased region" description="Basic and acidic residues" evidence="1">
    <location>
        <begin position="288"/>
        <end position="303"/>
    </location>
</feature>
<evidence type="ECO:0000313" key="3">
    <source>
        <dbReference type="EMBL" id="GES98497.1"/>
    </source>
</evidence>
<proteinExistence type="predicted"/>
<feature type="transmembrane region" description="Helical" evidence="2">
    <location>
        <begin position="119"/>
        <end position="140"/>
    </location>
</feature>
<keyword evidence="2" id="KW-0812">Transmembrane</keyword>
<dbReference type="Proteomes" id="UP000615446">
    <property type="component" value="Unassembled WGS sequence"/>
</dbReference>
<gene>
    <name evidence="3" type="ORF">RCL2_002504600</name>
</gene>
<evidence type="ECO:0000256" key="2">
    <source>
        <dbReference type="SAM" id="Phobius"/>
    </source>
</evidence>
<organism evidence="3 4">
    <name type="scientific">Rhizophagus clarus</name>
    <dbReference type="NCBI Taxonomy" id="94130"/>
    <lineage>
        <taxon>Eukaryota</taxon>
        <taxon>Fungi</taxon>
        <taxon>Fungi incertae sedis</taxon>
        <taxon>Mucoromycota</taxon>
        <taxon>Glomeromycotina</taxon>
        <taxon>Glomeromycetes</taxon>
        <taxon>Glomerales</taxon>
        <taxon>Glomeraceae</taxon>
        <taxon>Rhizophagus</taxon>
    </lineage>
</organism>